<feature type="signal peptide" evidence="5">
    <location>
        <begin position="1"/>
        <end position="22"/>
    </location>
</feature>
<dbReference type="Proteomes" id="UP000694700">
    <property type="component" value="Unplaced"/>
</dbReference>
<reference evidence="6" key="1">
    <citation type="submission" date="2025-08" db="UniProtKB">
        <authorList>
            <consortium name="Ensembl"/>
        </authorList>
    </citation>
    <scope>IDENTIFICATION</scope>
</reference>
<protein>
    <submittedName>
        <fullName evidence="6">Uncharacterized protein</fullName>
    </submittedName>
</protein>
<dbReference type="InterPro" id="IPR050671">
    <property type="entry name" value="CD300_family_receptors"/>
</dbReference>
<dbReference type="GO" id="GO:0005886">
    <property type="term" value="C:plasma membrane"/>
    <property type="evidence" value="ECO:0007669"/>
    <property type="project" value="TreeGrafter"/>
</dbReference>
<evidence type="ECO:0000256" key="2">
    <source>
        <dbReference type="ARBA" id="ARBA00022692"/>
    </source>
</evidence>
<proteinExistence type="predicted"/>
<keyword evidence="5" id="KW-0732">Signal</keyword>
<dbReference type="InterPro" id="IPR013783">
    <property type="entry name" value="Ig-like_fold"/>
</dbReference>
<dbReference type="AlphaFoldDB" id="A0A8C1Y702"/>
<dbReference type="Ensembl" id="ENSCCRT00015095236.1">
    <property type="protein sequence ID" value="ENSCCRP00015092275.1"/>
    <property type="gene ID" value="ENSCCRG00015037191.1"/>
</dbReference>
<evidence type="ECO:0000256" key="3">
    <source>
        <dbReference type="ARBA" id="ARBA00023136"/>
    </source>
</evidence>
<dbReference type="PANTHER" id="PTHR11860:SF118">
    <property type="entry name" value="CMRF35-LIKE MOLECULE 3-RELATED"/>
    <property type="match status" value="1"/>
</dbReference>
<feature type="transmembrane region" description="Helical" evidence="4">
    <location>
        <begin position="144"/>
        <end position="168"/>
    </location>
</feature>
<evidence type="ECO:0000256" key="1">
    <source>
        <dbReference type="ARBA" id="ARBA00004370"/>
    </source>
</evidence>
<evidence type="ECO:0000313" key="7">
    <source>
        <dbReference type="Proteomes" id="UP000694700"/>
    </source>
</evidence>
<feature type="chain" id="PRO_5034427804" evidence="5">
    <location>
        <begin position="23"/>
        <end position="272"/>
    </location>
</feature>
<dbReference type="Gene3D" id="2.60.40.10">
    <property type="entry name" value="Immunoglobulins"/>
    <property type="match status" value="1"/>
</dbReference>
<organism evidence="6 7">
    <name type="scientific">Cyprinus carpio</name>
    <name type="common">Common carp</name>
    <dbReference type="NCBI Taxonomy" id="7962"/>
    <lineage>
        <taxon>Eukaryota</taxon>
        <taxon>Metazoa</taxon>
        <taxon>Chordata</taxon>
        <taxon>Craniata</taxon>
        <taxon>Vertebrata</taxon>
        <taxon>Euteleostomi</taxon>
        <taxon>Actinopterygii</taxon>
        <taxon>Neopterygii</taxon>
        <taxon>Teleostei</taxon>
        <taxon>Ostariophysi</taxon>
        <taxon>Cypriniformes</taxon>
        <taxon>Cyprinidae</taxon>
        <taxon>Cyprininae</taxon>
        <taxon>Cyprinus</taxon>
    </lineage>
</organism>
<dbReference type="GO" id="GO:0004888">
    <property type="term" value="F:transmembrane signaling receptor activity"/>
    <property type="evidence" value="ECO:0007669"/>
    <property type="project" value="TreeGrafter"/>
</dbReference>
<evidence type="ECO:0000313" key="6">
    <source>
        <dbReference type="Ensembl" id="ENSCCRP00015092275.1"/>
    </source>
</evidence>
<evidence type="ECO:0000256" key="5">
    <source>
        <dbReference type="SAM" id="SignalP"/>
    </source>
</evidence>
<keyword evidence="4" id="KW-1133">Transmembrane helix</keyword>
<keyword evidence="2 4" id="KW-0812">Transmembrane</keyword>
<comment type="subcellular location">
    <subcellularLocation>
        <location evidence="1">Membrane</location>
    </subcellularLocation>
</comment>
<name>A0A8C1Y702_CYPCA</name>
<keyword evidence="3 4" id="KW-0472">Membrane</keyword>
<evidence type="ECO:0000256" key="4">
    <source>
        <dbReference type="SAM" id="Phobius"/>
    </source>
</evidence>
<sequence length="272" mass="30268">MWKARVVCFCIYTACLLDVSCAKIGYEGSHVTFKAIYPPDYETNTKYFGKPDGVFFEKLVETSHPNRWVKQGRFALFDNTSACVLTADILKLVVEDSGYYSFGVDIKLMPDLTSDEIQLTVIRGEAQRPTTPAPTPAPTPKESYVRLMTVLSLVCVCTLLVVCPFLLFKALKWATASKLSVSVSYHTRKTSAQVVDEYVKMSSVVFTNSPTAQSDKGSVIQDLHGPANTEPVPSTDACYMDVVQPDLDQIYTEMNFDVVQESVYQSIDQITD</sequence>
<accession>A0A8C1Y702</accession>
<dbReference type="PANTHER" id="PTHR11860">
    <property type="entry name" value="POLYMERIC-IMMUNOGLOBULIN RECEPTOR"/>
    <property type="match status" value="1"/>
</dbReference>